<dbReference type="Gene3D" id="6.10.250.660">
    <property type="match status" value="2"/>
</dbReference>
<evidence type="ECO:0000313" key="1">
    <source>
        <dbReference type="EMBL" id="MBK1785546.1"/>
    </source>
</evidence>
<dbReference type="NCBIfam" id="TIGR03544">
    <property type="entry name" value="DivI1A_domain"/>
    <property type="match status" value="2"/>
</dbReference>
<proteinExistence type="predicted"/>
<keyword evidence="2" id="KW-1185">Reference proteome</keyword>
<gene>
    <name evidence="1" type="ORF">JHE00_14535</name>
</gene>
<dbReference type="InterPro" id="IPR019933">
    <property type="entry name" value="DivIVA_domain"/>
</dbReference>
<dbReference type="RefSeq" id="WP_200318586.1">
    <property type="nucleotide sequence ID" value="NZ_JAENJH010000003.1"/>
</dbReference>
<dbReference type="AlphaFoldDB" id="A0A934V2E1"/>
<accession>A0A934V2E1</accession>
<dbReference type="EMBL" id="JAENJH010000003">
    <property type="protein sequence ID" value="MBK1785546.1"/>
    <property type="molecule type" value="Genomic_DNA"/>
</dbReference>
<protein>
    <submittedName>
        <fullName evidence="1">DivIVA domain-containing protein</fullName>
    </submittedName>
</protein>
<sequence length="114" mass="12287">MAVSSSDANDIRFPEASFGARGYNEAQVDDFLDRVAATLDGEDDLTAAEVHDVAFNLTPLGKRGGYDQAAVDTFLRAVESTLAARAGTAPSGPYIAPALEHTHARKPLWRRARR</sequence>
<reference evidence="1" key="1">
    <citation type="submission" date="2020-12" db="EMBL/GenBank/DDBJ databases">
        <title>Prauserella sp. ASG 168, a novel actinomycete isolated from cave rock.</title>
        <authorList>
            <person name="Suriyachadkun C."/>
        </authorList>
    </citation>
    <scope>NUCLEOTIDE SEQUENCE</scope>
    <source>
        <strain evidence="1">ASG 168</strain>
    </source>
</reference>
<organism evidence="1 2">
    <name type="scientific">Prauserella cavernicola</name>
    <dbReference type="NCBI Taxonomy" id="2800127"/>
    <lineage>
        <taxon>Bacteria</taxon>
        <taxon>Bacillati</taxon>
        <taxon>Actinomycetota</taxon>
        <taxon>Actinomycetes</taxon>
        <taxon>Pseudonocardiales</taxon>
        <taxon>Pseudonocardiaceae</taxon>
        <taxon>Prauserella</taxon>
    </lineage>
</organism>
<evidence type="ECO:0000313" key="2">
    <source>
        <dbReference type="Proteomes" id="UP000635245"/>
    </source>
</evidence>
<comment type="caution">
    <text evidence="1">The sequence shown here is derived from an EMBL/GenBank/DDBJ whole genome shotgun (WGS) entry which is preliminary data.</text>
</comment>
<dbReference type="Proteomes" id="UP000635245">
    <property type="component" value="Unassembled WGS sequence"/>
</dbReference>
<name>A0A934V2E1_9PSEU</name>